<reference evidence="10" key="2">
    <citation type="submission" date="2021-01" db="EMBL/GenBank/DDBJ databases">
        <authorList>
            <person name="Schikora-Tamarit M.A."/>
        </authorList>
    </citation>
    <scope>NUCLEOTIDE SEQUENCE</scope>
    <source>
        <strain evidence="10">CBS2887</strain>
    </source>
</reference>
<feature type="region of interest" description="Disordered" evidence="8">
    <location>
        <begin position="1"/>
        <end position="36"/>
    </location>
</feature>
<feature type="domain" description="Zn(2)-C6 fungal-type" evidence="9">
    <location>
        <begin position="44"/>
        <end position="76"/>
    </location>
</feature>
<evidence type="ECO:0000256" key="2">
    <source>
        <dbReference type="ARBA" id="ARBA00022833"/>
    </source>
</evidence>
<evidence type="ECO:0000256" key="1">
    <source>
        <dbReference type="ARBA" id="ARBA00022723"/>
    </source>
</evidence>
<proteinExistence type="predicted"/>
<dbReference type="AlphaFoldDB" id="A0A9P8QE83"/>
<name>A0A9P8QE83_WICPI</name>
<dbReference type="GO" id="GO:0001228">
    <property type="term" value="F:DNA-binding transcription activator activity, RNA polymerase II-specific"/>
    <property type="evidence" value="ECO:0007669"/>
    <property type="project" value="TreeGrafter"/>
</dbReference>
<dbReference type="InterPro" id="IPR036864">
    <property type="entry name" value="Zn2-C6_fun-type_DNA-bd_sf"/>
</dbReference>
<keyword evidence="11" id="KW-1185">Reference proteome</keyword>
<comment type="caution">
    <text evidence="10">The sequence shown here is derived from an EMBL/GenBank/DDBJ whole genome shotgun (WGS) entry which is preliminary data.</text>
</comment>
<dbReference type="OrthoDB" id="4159781at2759"/>
<keyword evidence="4" id="KW-0238">DNA-binding</keyword>
<gene>
    <name evidence="10" type="ORF">WICPIJ_001298</name>
</gene>
<dbReference type="PANTHER" id="PTHR31944">
    <property type="entry name" value="HEME-RESPONSIVE ZINC FINGER TRANSCRIPTION FACTOR HAP1"/>
    <property type="match status" value="1"/>
</dbReference>
<evidence type="ECO:0000256" key="8">
    <source>
        <dbReference type="SAM" id="MobiDB-lite"/>
    </source>
</evidence>
<dbReference type="InterPro" id="IPR051430">
    <property type="entry name" value="Fungal_TF_Env_Response"/>
</dbReference>
<dbReference type="SMART" id="SM00066">
    <property type="entry name" value="GAL4"/>
    <property type="match status" value="1"/>
</dbReference>
<dbReference type="Gene3D" id="4.10.240.10">
    <property type="entry name" value="Zn(2)-C6 fungal-type DNA-binding domain"/>
    <property type="match status" value="1"/>
</dbReference>
<keyword evidence="3" id="KW-0805">Transcription regulation</keyword>
<evidence type="ECO:0000256" key="3">
    <source>
        <dbReference type="ARBA" id="ARBA00023015"/>
    </source>
</evidence>
<keyword evidence="6" id="KW-0539">Nucleus</keyword>
<dbReference type="PANTHER" id="PTHR31944:SF131">
    <property type="entry name" value="HEME-RESPONSIVE ZINC FINGER TRANSCRIPTION FACTOR HAP1"/>
    <property type="match status" value="1"/>
</dbReference>
<protein>
    <recommendedName>
        <fullName evidence="9">Zn(2)-C6 fungal-type domain-containing protein</fullName>
    </recommendedName>
</protein>
<dbReference type="PROSITE" id="PS50048">
    <property type="entry name" value="ZN2_CY6_FUNGAL_2"/>
    <property type="match status" value="1"/>
</dbReference>
<dbReference type="CDD" id="cd00067">
    <property type="entry name" value="GAL4"/>
    <property type="match status" value="1"/>
</dbReference>
<keyword evidence="5" id="KW-0804">Transcription</keyword>
<evidence type="ECO:0000256" key="5">
    <source>
        <dbReference type="ARBA" id="ARBA00023163"/>
    </source>
</evidence>
<keyword evidence="7" id="KW-0175">Coiled coil</keyword>
<dbReference type="Pfam" id="PF00172">
    <property type="entry name" value="Zn_clus"/>
    <property type="match status" value="1"/>
</dbReference>
<accession>A0A9P8QE83</accession>
<dbReference type="EMBL" id="JAEUBG010000661">
    <property type="protein sequence ID" value="KAH3687714.1"/>
    <property type="molecule type" value="Genomic_DNA"/>
</dbReference>
<dbReference type="GO" id="GO:0000978">
    <property type="term" value="F:RNA polymerase II cis-regulatory region sequence-specific DNA binding"/>
    <property type="evidence" value="ECO:0007669"/>
    <property type="project" value="TreeGrafter"/>
</dbReference>
<evidence type="ECO:0000256" key="7">
    <source>
        <dbReference type="SAM" id="Coils"/>
    </source>
</evidence>
<dbReference type="GO" id="GO:0008270">
    <property type="term" value="F:zinc ion binding"/>
    <property type="evidence" value="ECO:0007669"/>
    <property type="project" value="InterPro"/>
</dbReference>
<keyword evidence="1" id="KW-0479">Metal-binding</keyword>
<evidence type="ECO:0000313" key="11">
    <source>
        <dbReference type="Proteomes" id="UP000774326"/>
    </source>
</evidence>
<evidence type="ECO:0000256" key="6">
    <source>
        <dbReference type="ARBA" id="ARBA00023242"/>
    </source>
</evidence>
<evidence type="ECO:0000259" key="9">
    <source>
        <dbReference type="PROSITE" id="PS50048"/>
    </source>
</evidence>
<sequence length="900" mass="102649">MSNTSPPSLNSSNSPSSINSNTHSSSNVNTSTSSKKTRYRVPKVCKVCRKRKMKCDKQKPFCTSCVKNETTDSCIYEDQPWVNNGSGEELLEIQKLKDRIRELQRSNEELQNQLVYKHTPESIPSVPMSTNTTDTNITAVEEEEDSDPISQLTKNFDLLVLKESKMTHYGGTSLVSVIFNDPMLKHTMAPFLNFRKLGVDLQKFYLYDQGYLTKYQPEQACGVRIPGDPAWAVSNEAFHQEMQQEDLDLVAKINCILPPSDIVMGLIDYFFKVAYAFVPIIDEDSFRKNVDSLLIRGENGKAVMIVNNAGLFCSVSVLLCVLRLSYITLPWNQSQSLDKDEFQVSELLSAISSSKTSIPPTFIEYAKSCLSNSQALRKPTLKHIQALLVLRLYRQYSPEDGDDSSDSTIYLAMIIQMAKMHGLHRDPLNFRRVNLDDNWGTVHVWRKIWLILMNLDVIQSLTFGCPLLIKDETEYDTKLPSLNDTGDKITEMERQCVISLIKTHEVTLLLRDITRSFTAIKNQPKRSEIEMLLQRVEGVVFRYRTFEELRQGLDAGDRDLQIKELFVHKIDKVRDIMNKSILYQAIASCQHILMLTCPPDDTHLVKKYVTKSLEALLIHFQLAYEFTAGIVTDGSPAFKRVANLEPFLASAIFENTKKLYHILKSYQLRYLSGMLDLESVISNFSFPDSSTVQQWLSSSPATIPLTMSENLTYRLRNIVEVHIMKLSWRYFVCWRMLCYSRLFDTYFATAYPQQAGLVHQLFEKIANADTVTSATQTNDNMTQSFDIDPSEIPSFWNKFIDAGNQSKFDYLTSNLDNTDDDPFDPFFNKFGDITQEPNTNQTVNDIFQLGMAGDDMFMNSLNTSVDLGLDLELDNLGDAELNFMADNSEFDIQNIHEIAL</sequence>
<dbReference type="InterPro" id="IPR007219">
    <property type="entry name" value="XnlR_reg_dom"/>
</dbReference>
<dbReference type="CDD" id="cd12148">
    <property type="entry name" value="fungal_TF_MHR"/>
    <property type="match status" value="1"/>
</dbReference>
<dbReference type="SMART" id="SM00906">
    <property type="entry name" value="Fungal_trans"/>
    <property type="match status" value="1"/>
</dbReference>
<feature type="coiled-coil region" evidence="7">
    <location>
        <begin position="86"/>
        <end position="113"/>
    </location>
</feature>
<evidence type="ECO:0000313" key="10">
    <source>
        <dbReference type="EMBL" id="KAH3687714.1"/>
    </source>
</evidence>
<reference evidence="10" key="1">
    <citation type="journal article" date="2021" name="Open Biol.">
        <title>Shared evolutionary footprints suggest mitochondrial oxidative damage underlies multiple complex I losses in fungi.</title>
        <authorList>
            <person name="Schikora-Tamarit M.A."/>
            <person name="Marcet-Houben M."/>
            <person name="Nosek J."/>
            <person name="Gabaldon T."/>
        </authorList>
    </citation>
    <scope>NUCLEOTIDE SEQUENCE</scope>
    <source>
        <strain evidence="10">CBS2887</strain>
    </source>
</reference>
<dbReference type="Pfam" id="PF04082">
    <property type="entry name" value="Fungal_trans"/>
    <property type="match status" value="1"/>
</dbReference>
<dbReference type="SUPFAM" id="SSF57701">
    <property type="entry name" value="Zn2/Cys6 DNA-binding domain"/>
    <property type="match status" value="1"/>
</dbReference>
<evidence type="ECO:0000256" key="4">
    <source>
        <dbReference type="ARBA" id="ARBA00023125"/>
    </source>
</evidence>
<dbReference type="GO" id="GO:0006351">
    <property type="term" value="P:DNA-templated transcription"/>
    <property type="evidence" value="ECO:0007669"/>
    <property type="project" value="InterPro"/>
</dbReference>
<organism evidence="10 11">
    <name type="scientific">Wickerhamomyces pijperi</name>
    <name type="common">Yeast</name>
    <name type="synonym">Pichia pijperi</name>
    <dbReference type="NCBI Taxonomy" id="599730"/>
    <lineage>
        <taxon>Eukaryota</taxon>
        <taxon>Fungi</taxon>
        <taxon>Dikarya</taxon>
        <taxon>Ascomycota</taxon>
        <taxon>Saccharomycotina</taxon>
        <taxon>Saccharomycetes</taxon>
        <taxon>Phaffomycetales</taxon>
        <taxon>Wickerhamomycetaceae</taxon>
        <taxon>Wickerhamomyces</taxon>
    </lineage>
</organism>
<dbReference type="GO" id="GO:0005634">
    <property type="term" value="C:nucleus"/>
    <property type="evidence" value="ECO:0007669"/>
    <property type="project" value="TreeGrafter"/>
</dbReference>
<dbReference type="PROSITE" id="PS00463">
    <property type="entry name" value="ZN2_CY6_FUNGAL_1"/>
    <property type="match status" value="1"/>
</dbReference>
<feature type="compositionally biased region" description="Low complexity" evidence="8">
    <location>
        <begin position="1"/>
        <end position="34"/>
    </location>
</feature>
<dbReference type="InterPro" id="IPR001138">
    <property type="entry name" value="Zn2Cys6_DnaBD"/>
</dbReference>
<keyword evidence="2" id="KW-0862">Zinc</keyword>
<dbReference type="Proteomes" id="UP000774326">
    <property type="component" value="Unassembled WGS sequence"/>
</dbReference>